<dbReference type="PANTHER" id="PTHR43085">
    <property type="entry name" value="HEXOKINASE FAMILY MEMBER"/>
    <property type="match status" value="1"/>
</dbReference>
<protein>
    <submittedName>
        <fullName evidence="7">Fructokinase</fullName>
    </submittedName>
</protein>
<evidence type="ECO:0000256" key="2">
    <source>
        <dbReference type="ARBA" id="ARBA00022679"/>
    </source>
</evidence>
<evidence type="ECO:0000256" key="4">
    <source>
        <dbReference type="ARBA" id="ARBA00022777"/>
    </source>
</evidence>
<keyword evidence="3" id="KW-0547">Nucleotide-binding</keyword>
<comment type="similarity">
    <text evidence="1">Belongs to the carbohydrate kinase PfkB family.</text>
</comment>
<dbReference type="EMBL" id="CAADEY010000114">
    <property type="protein sequence ID" value="VFJ64077.1"/>
    <property type="molecule type" value="Genomic_DNA"/>
</dbReference>
<dbReference type="PANTHER" id="PTHR43085:SF1">
    <property type="entry name" value="PSEUDOURIDINE KINASE-RELATED"/>
    <property type="match status" value="1"/>
</dbReference>
<evidence type="ECO:0000313" key="7">
    <source>
        <dbReference type="EMBL" id="VFJ64077.1"/>
    </source>
</evidence>
<gene>
    <name evidence="7" type="ORF">BECKDK2373C_GA0170839_11146</name>
</gene>
<dbReference type="InterPro" id="IPR011611">
    <property type="entry name" value="PfkB_dom"/>
</dbReference>
<organism evidence="7">
    <name type="scientific">Candidatus Kentrum sp. DK</name>
    <dbReference type="NCBI Taxonomy" id="2126562"/>
    <lineage>
        <taxon>Bacteria</taxon>
        <taxon>Pseudomonadati</taxon>
        <taxon>Pseudomonadota</taxon>
        <taxon>Gammaproteobacteria</taxon>
        <taxon>Candidatus Kentrum</taxon>
    </lineage>
</organism>
<keyword evidence="4 7" id="KW-0418">Kinase</keyword>
<dbReference type="InterPro" id="IPR050306">
    <property type="entry name" value="PfkB_Carbo_kinase"/>
</dbReference>
<feature type="domain" description="Carbohydrate kinase PfkB" evidence="6">
    <location>
        <begin position="34"/>
        <end position="303"/>
    </location>
</feature>
<evidence type="ECO:0000256" key="5">
    <source>
        <dbReference type="ARBA" id="ARBA00022840"/>
    </source>
</evidence>
<dbReference type="CDD" id="cd01167">
    <property type="entry name" value="bac_FRK"/>
    <property type="match status" value="1"/>
</dbReference>
<sequence>MTSNSQSQGKNENSAIQGRPIILGEALFDQFPDGEAVLGGAPFNVAWHLKGLGASPLFISRIGKDGAGEKVRAAMQDWDMDLAGLQEDPNHPTGAVRITLDKGQPTFDIMPDQAYDHIDAGEARSVLAGAGDAGLLYHGTLILRSAAMRDGLDALLADNRLPIFVDINLRAPWWDPAHLPGLLERARWVKVNDDELAIITGSVPGRELADMARYVQTTHDIRLLIVTRGAKGAVAFDETGREFSVSPAPSGDATVDTVDTVGAGDAFSAMTITGLLNGWPIPVIMDKAQAFASRVCRLRGAVSLDPDFYPTS</sequence>
<keyword evidence="2" id="KW-0808">Transferase</keyword>
<dbReference type="SUPFAM" id="SSF53613">
    <property type="entry name" value="Ribokinase-like"/>
    <property type="match status" value="1"/>
</dbReference>
<reference evidence="7" key="1">
    <citation type="submission" date="2019-02" db="EMBL/GenBank/DDBJ databases">
        <authorList>
            <person name="Gruber-Vodicka R. H."/>
            <person name="Seah K. B. B."/>
        </authorList>
    </citation>
    <scope>NUCLEOTIDE SEQUENCE</scope>
    <source>
        <strain evidence="7">BECK_DK161</strain>
    </source>
</reference>
<evidence type="ECO:0000256" key="1">
    <source>
        <dbReference type="ARBA" id="ARBA00010688"/>
    </source>
</evidence>
<keyword evidence="5" id="KW-0067">ATP-binding</keyword>
<evidence type="ECO:0000259" key="6">
    <source>
        <dbReference type="Pfam" id="PF00294"/>
    </source>
</evidence>
<proteinExistence type="inferred from homology"/>
<accession>A0A450TBG8</accession>
<dbReference type="GO" id="GO:0016301">
    <property type="term" value="F:kinase activity"/>
    <property type="evidence" value="ECO:0007669"/>
    <property type="project" value="UniProtKB-KW"/>
</dbReference>
<dbReference type="GO" id="GO:0005524">
    <property type="term" value="F:ATP binding"/>
    <property type="evidence" value="ECO:0007669"/>
    <property type="project" value="UniProtKB-KW"/>
</dbReference>
<name>A0A450TBG8_9GAMM</name>
<dbReference type="Pfam" id="PF00294">
    <property type="entry name" value="PfkB"/>
    <property type="match status" value="1"/>
</dbReference>
<dbReference type="InterPro" id="IPR029056">
    <property type="entry name" value="Ribokinase-like"/>
</dbReference>
<evidence type="ECO:0000256" key="3">
    <source>
        <dbReference type="ARBA" id="ARBA00022741"/>
    </source>
</evidence>
<dbReference type="AlphaFoldDB" id="A0A450TBG8"/>
<dbReference type="Gene3D" id="3.40.1190.20">
    <property type="match status" value="1"/>
</dbReference>